<evidence type="ECO:0000313" key="3">
    <source>
        <dbReference type="Proteomes" id="UP000199036"/>
    </source>
</evidence>
<dbReference type="OrthoDB" id="707611at2"/>
<dbReference type="RefSeq" id="WP_091526382.1">
    <property type="nucleotide sequence ID" value="NZ_FOVI01000041.1"/>
</dbReference>
<sequence>MDHTEAIQEIIKVLPETNQEFNEMYKTKTSFMVINVFTKQIKQIILKKDSEVLLVCLQKMNDLYLKGDQALRNAVETVFVFSLDNLTFCCDKNYRQIIFNQLPTELHNAYVHQVYTSGK</sequence>
<name>A0A1I5GHB3_9FLAO</name>
<dbReference type="AlphaFoldDB" id="A0A1I5GHB3"/>
<dbReference type="STRING" id="913024.SAMN05421741_1419"/>
<protein>
    <recommendedName>
        <fullName evidence="1">DUF7674 domain-containing protein</fullName>
    </recommendedName>
</protein>
<dbReference type="EMBL" id="FOVI01000041">
    <property type="protein sequence ID" value="SFO34971.1"/>
    <property type="molecule type" value="Genomic_DNA"/>
</dbReference>
<dbReference type="Pfam" id="PF24722">
    <property type="entry name" value="DUF7674"/>
    <property type="match status" value="1"/>
</dbReference>
<accession>A0A1I5GHB3</accession>
<evidence type="ECO:0000259" key="1">
    <source>
        <dbReference type="Pfam" id="PF24722"/>
    </source>
</evidence>
<organism evidence="2 3">
    <name type="scientific">Paenimyroides ummariense</name>
    <dbReference type="NCBI Taxonomy" id="913024"/>
    <lineage>
        <taxon>Bacteria</taxon>
        <taxon>Pseudomonadati</taxon>
        <taxon>Bacteroidota</taxon>
        <taxon>Flavobacteriia</taxon>
        <taxon>Flavobacteriales</taxon>
        <taxon>Flavobacteriaceae</taxon>
        <taxon>Paenimyroides</taxon>
    </lineage>
</organism>
<feature type="domain" description="DUF7674" evidence="1">
    <location>
        <begin position="7"/>
        <end position="115"/>
    </location>
</feature>
<dbReference type="Proteomes" id="UP000199036">
    <property type="component" value="Unassembled WGS sequence"/>
</dbReference>
<dbReference type="InterPro" id="IPR056091">
    <property type="entry name" value="DUF7674"/>
</dbReference>
<reference evidence="3" key="1">
    <citation type="submission" date="2016-10" db="EMBL/GenBank/DDBJ databases">
        <authorList>
            <person name="Varghese N."/>
            <person name="Submissions S."/>
        </authorList>
    </citation>
    <scope>NUCLEOTIDE SEQUENCE [LARGE SCALE GENOMIC DNA]</scope>
    <source>
        <strain evidence="3">DS-12</strain>
    </source>
</reference>
<evidence type="ECO:0000313" key="2">
    <source>
        <dbReference type="EMBL" id="SFO34971.1"/>
    </source>
</evidence>
<gene>
    <name evidence="2" type="ORF">SAMN05421741_1419</name>
</gene>
<proteinExistence type="predicted"/>
<keyword evidence="3" id="KW-1185">Reference proteome</keyword>